<sequence length="68" mass="7539">QMEPDNSAPHPGLPSNLPEELHQLLLKFLDVFATPSGLPPPPQLQNHAIPLLEGSNPVKVRPYRYPHS</sequence>
<organism evidence="1 2">
    <name type="scientific">Trifolium pratense</name>
    <name type="common">Red clover</name>
    <dbReference type="NCBI Taxonomy" id="57577"/>
    <lineage>
        <taxon>Eukaryota</taxon>
        <taxon>Viridiplantae</taxon>
        <taxon>Streptophyta</taxon>
        <taxon>Embryophyta</taxon>
        <taxon>Tracheophyta</taxon>
        <taxon>Spermatophyta</taxon>
        <taxon>Magnoliopsida</taxon>
        <taxon>eudicotyledons</taxon>
        <taxon>Gunneridae</taxon>
        <taxon>Pentapetalae</taxon>
        <taxon>rosids</taxon>
        <taxon>fabids</taxon>
        <taxon>Fabales</taxon>
        <taxon>Fabaceae</taxon>
        <taxon>Papilionoideae</taxon>
        <taxon>50 kb inversion clade</taxon>
        <taxon>NPAAA clade</taxon>
        <taxon>Hologalegina</taxon>
        <taxon>IRL clade</taxon>
        <taxon>Trifolieae</taxon>
        <taxon>Trifolium</taxon>
    </lineage>
</organism>
<evidence type="ECO:0000313" key="2">
    <source>
        <dbReference type="Proteomes" id="UP000236291"/>
    </source>
</evidence>
<name>A0A2K3KT99_TRIPR</name>
<proteinExistence type="predicted"/>
<dbReference type="AlphaFoldDB" id="A0A2K3KT99"/>
<dbReference type="Proteomes" id="UP000236291">
    <property type="component" value="Unassembled WGS sequence"/>
</dbReference>
<comment type="caution">
    <text evidence="1">The sequence shown here is derived from an EMBL/GenBank/DDBJ whole genome shotgun (WGS) entry which is preliminary data.</text>
</comment>
<evidence type="ECO:0000313" key="1">
    <source>
        <dbReference type="EMBL" id="PNX69498.1"/>
    </source>
</evidence>
<feature type="non-terminal residue" evidence="1">
    <location>
        <position position="1"/>
    </location>
</feature>
<reference evidence="1 2" key="2">
    <citation type="journal article" date="2017" name="Front. Plant Sci.">
        <title>Gene Classification and Mining of Molecular Markers Useful in Red Clover (Trifolium pratense) Breeding.</title>
        <authorList>
            <person name="Istvanek J."/>
            <person name="Dluhosova J."/>
            <person name="Dluhos P."/>
            <person name="Patkova L."/>
            <person name="Nedelnik J."/>
            <person name="Repkova J."/>
        </authorList>
    </citation>
    <scope>NUCLEOTIDE SEQUENCE [LARGE SCALE GENOMIC DNA]</scope>
    <source>
        <strain evidence="2">cv. Tatra</strain>
        <tissue evidence="1">Young leaves</tissue>
    </source>
</reference>
<accession>A0A2K3KT99</accession>
<gene>
    <name evidence="1" type="ORF">L195_g064462</name>
</gene>
<reference evidence="1 2" key="1">
    <citation type="journal article" date="2014" name="Am. J. Bot.">
        <title>Genome assembly and annotation for red clover (Trifolium pratense; Fabaceae).</title>
        <authorList>
            <person name="Istvanek J."/>
            <person name="Jaros M."/>
            <person name="Krenek A."/>
            <person name="Repkova J."/>
        </authorList>
    </citation>
    <scope>NUCLEOTIDE SEQUENCE [LARGE SCALE GENOMIC DNA]</scope>
    <source>
        <strain evidence="2">cv. Tatra</strain>
        <tissue evidence="1">Young leaves</tissue>
    </source>
</reference>
<protein>
    <submittedName>
        <fullName evidence="1">Uncharacterized protein</fullName>
    </submittedName>
</protein>
<dbReference type="EMBL" id="ASHM01250810">
    <property type="protein sequence ID" value="PNX69498.1"/>
    <property type="molecule type" value="Genomic_DNA"/>
</dbReference>